<dbReference type="Proteomes" id="UP000095287">
    <property type="component" value="Unplaced"/>
</dbReference>
<accession>A0A1I7Y603</accession>
<evidence type="ECO:0000313" key="2">
    <source>
        <dbReference type="WBParaSite" id="L893_g13018.t1"/>
    </source>
</evidence>
<name>A0A1I7Y603_9BILA</name>
<dbReference type="WBParaSite" id="L893_g13018.t1">
    <property type="protein sequence ID" value="L893_g13018.t1"/>
    <property type="gene ID" value="L893_g13018"/>
</dbReference>
<dbReference type="AlphaFoldDB" id="A0A1I7Y603"/>
<keyword evidence="1" id="KW-1185">Reference proteome</keyword>
<sequence length="136" mass="15087">MCSLLLHFFPFNTLIYWYYYNTKILLPVSGRRLVYRFGPNAQGWREGGLLAGLNDGGGSLRSHQDFHGHAGPTYPPQLVHTGGNYLHCAELCVGAYDDSGEEEFLDDEEEPDAAFMPRIVPANLHSTALAAAFDHS</sequence>
<reference evidence="2" key="1">
    <citation type="submission" date="2016-11" db="UniProtKB">
        <authorList>
            <consortium name="WormBaseParasite"/>
        </authorList>
    </citation>
    <scope>IDENTIFICATION</scope>
</reference>
<protein>
    <submittedName>
        <fullName evidence="2">NAC domain-containing protein</fullName>
    </submittedName>
</protein>
<proteinExistence type="predicted"/>
<evidence type="ECO:0000313" key="1">
    <source>
        <dbReference type="Proteomes" id="UP000095287"/>
    </source>
</evidence>
<organism evidence="1 2">
    <name type="scientific">Steinernema glaseri</name>
    <dbReference type="NCBI Taxonomy" id="37863"/>
    <lineage>
        <taxon>Eukaryota</taxon>
        <taxon>Metazoa</taxon>
        <taxon>Ecdysozoa</taxon>
        <taxon>Nematoda</taxon>
        <taxon>Chromadorea</taxon>
        <taxon>Rhabditida</taxon>
        <taxon>Tylenchina</taxon>
        <taxon>Panagrolaimomorpha</taxon>
        <taxon>Strongyloidoidea</taxon>
        <taxon>Steinernematidae</taxon>
        <taxon>Steinernema</taxon>
    </lineage>
</organism>